<sequence length="258" mass="29691">MVEHHHERGIVLSRSLEQAPAFQMLDRKLDTTIHGVPLITFDYVEPSDTQMTKETLLQHDWVIFTSHNGIYYFMELLKHHQISPDVLNQMKLVTVGDKTKQTLNSYGFDVEFVPSVFDAETLAEQLIQQRQMHYPLLIKGTKSRAVLDQALDDYDIKYRSLTVYKTVTNWNEKSRLNDILAEGPVDAFVFTSPSSIDGFLDMMSERKRSWFSLPCFAIGQTTADYATKQGFTKVYKPSTFTLEGLAYLVEQYLKGEII</sequence>
<evidence type="ECO:0000256" key="5">
    <source>
        <dbReference type="ARBA" id="ARBA00023244"/>
    </source>
</evidence>
<dbReference type="EMBL" id="JBEPMX010000002">
    <property type="protein sequence ID" value="MET3682557.1"/>
    <property type="molecule type" value="Genomic_DNA"/>
</dbReference>
<evidence type="ECO:0000313" key="11">
    <source>
        <dbReference type="EMBL" id="MET3682557.1"/>
    </source>
</evidence>
<dbReference type="Proteomes" id="UP001549167">
    <property type="component" value="Unassembled WGS sequence"/>
</dbReference>
<keyword evidence="12" id="KW-1185">Reference proteome</keyword>
<comment type="function">
    <text evidence="6 9">Catalyzes cyclization of the linear tetrapyrrole, hydroxymethylbilane, to the macrocyclic uroporphyrinogen III.</text>
</comment>
<dbReference type="CDD" id="cd06578">
    <property type="entry name" value="HemD"/>
    <property type="match status" value="1"/>
</dbReference>
<dbReference type="Gene3D" id="3.40.50.10090">
    <property type="match status" value="2"/>
</dbReference>
<evidence type="ECO:0000256" key="4">
    <source>
        <dbReference type="ARBA" id="ARBA00023239"/>
    </source>
</evidence>
<dbReference type="InterPro" id="IPR039793">
    <property type="entry name" value="UROS/Hem4"/>
</dbReference>
<dbReference type="InterPro" id="IPR036108">
    <property type="entry name" value="4pyrrol_syn_uPrphyn_synt_sf"/>
</dbReference>
<reference evidence="11 12" key="1">
    <citation type="submission" date="2024-06" db="EMBL/GenBank/DDBJ databases">
        <title>Genomic Encyclopedia of Type Strains, Phase IV (KMG-IV): sequencing the most valuable type-strain genomes for metagenomic binning, comparative biology and taxonomic classification.</title>
        <authorList>
            <person name="Goeker M."/>
        </authorList>
    </citation>
    <scope>NUCLEOTIDE SEQUENCE [LARGE SCALE GENOMIC DNA]</scope>
    <source>
        <strain evidence="11 12">DSM 23520</strain>
    </source>
</reference>
<evidence type="ECO:0000256" key="2">
    <source>
        <dbReference type="ARBA" id="ARBA00008133"/>
    </source>
</evidence>
<evidence type="ECO:0000256" key="1">
    <source>
        <dbReference type="ARBA" id="ARBA00004772"/>
    </source>
</evidence>
<evidence type="ECO:0000313" key="12">
    <source>
        <dbReference type="Proteomes" id="UP001549167"/>
    </source>
</evidence>
<comment type="catalytic activity">
    <reaction evidence="8 9">
        <text>hydroxymethylbilane = uroporphyrinogen III + H2O</text>
        <dbReference type="Rhea" id="RHEA:18965"/>
        <dbReference type="ChEBI" id="CHEBI:15377"/>
        <dbReference type="ChEBI" id="CHEBI:57308"/>
        <dbReference type="ChEBI" id="CHEBI:57845"/>
        <dbReference type="EC" id="4.2.1.75"/>
    </reaction>
</comment>
<organism evidence="11 12">
    <name type="scientific">Alkalibacillus flavidus</name>
    <dbReference type="NCBI Taxonomy" id="546021"/>
    <lineage>
        <taxon>Bacteria</taxon>
        <taxon>Bacillati</taxon>
        <taxon>Bacillota</taxon>
        <taxon>Bacilli</taxon>
        <taxon>Bacillales</taxon>
        <taxon>Bacillaceae</taxon>
        <taxon>Alkalibacillus</taxon>
    </lineage>
</organism>
<evidence type="ECO:0000256" key="9">
    <source>
        <dbReference type="RuleBase" id="RU366031"/>
    </source>
</evidence>
<dbReference type="PANTHER" id="PTHR38042">
    <property type="entry name" value="UROPORPHYRINOGEN-III SYNTHASE, CHLOROPLASTIC"/>
    <property type="match status" value="1"/>
</dbReference>
<evidence type="ECO:0000259" key="10">
    <source>
        <dbReference type="Pfam" id="PF02602"/>
    </source>
</evidence>
<comment type="caution">
    <text evidence="11">The sequence shown here is derived from an EMBL/GenBank/DDBJ whole genome shotgun (WGS) entry which is preliminary data.</text>
</comment>
<dbReference type="EC" id="4.2.1.75" evidence="3 9"/>
<proteinExistence type="inferred from homology"/>
<comment type="similarity">
    <text evidence="2 9">Belongs to the uroporphyrinogen-III synthase family.</text>
</comment>
<keyword evidence="5 9" id="KW-0627">Porphyrin biosynthesis</keyword>
<evidence type="ECO:0000256" key="6">
    <source>
        <dbReference type="ARBA" id="ARBA00037589"/>
    </source>
</evidence>
<evidence type="ECO:0000256" key="7">
    <source>
        <dbReference type="ARBA" id="ARBA00040167"/>
    </source>
</evidence>
<comment type="pathway">
    <text evidence="1 9">Porphyrin-containing compound metabolism; protoporphyrin-IX biosynthesis; coproporphyrinogen-III from 5-aminolevulinate: step 3/4.</text>
</comment>
<dbReference type="Pfam" id="PF02602">
    <property type="entry name" value="HEM4"/>
    <property type="match status" value="1"/>
</dbReference>
<dbReference type="RefSeq" id="WP_354219174.1">
    <property type="nucleotide sequence ID" value="NZ_JBEPMX010000002.1"/>
</dbReference>
<dbReference type="PANTHER" id="PTHR38042:SF1">
    <property type="entry name" value="UROPORPHYRINOGEN-III SYNTHASE, CHLOROPLASTIC"/>
    <property type="match status" value="1"/>
</dbReference>
<name>A0ABV2KSJ8_9BACI</name>
<feature type="domain" description="Tetrapyrrole biosynthesis uroporphyrinogen III synthase" evidence="10">
    <location>
        <begin position="32"/>
        <end position="245"/>
    </location>
</feature>
<dbReference type="GO" id="GO:0004852">
    <property type="term" value="F:uroporphyrinogen-III synthase activity"/>
    <property type="evidence" value="ECO:0007669"/>
    <property type="project" value="UniProtKB-EC"/>
</dbReference>
<gene>
    <name evidence="11" type="ORF">ABID56_000638</name>
</gene>
<accession>A0ABV2KSJ8</accession>
<dbReference type="InterPro" id="IPR003754">
    <property type="entry name" value="4pyrrol_synth_uPrphyn_synth"/>
</dbReference>
<keyword evidence="4 9" id="KW-0456">Lyase</keyword>
<evidence type="ECO:0000256" key="3">
    <source>
        <dbReference type="ARBA" id="ARBA00013109"/>
    </source>
</evidence>
<dbReference type="SUPFAM" id="SSF69618">
    <property type="entry name" value="HemD-like"/>
    <property type="match status" value="1"/>
</dbReference>
<protein>
    <recommendedName>
        <fullName evidence="7 9">Uroporphyrinogen-III synthase</fullName>
        <ecNumber evidence="3 9">4.2.1.75</ecNumber>
    </recommendedName>
</protein>
<evidence type="ECO:0000256" key="8">
    <source>
        <dbReference type="ARBA" id="ARBA00048617"/>
    </source>
</evidence>